<comment type="caution">
    <text evidence="1">The sequence shown here is derived from an EMBL/GenBank/DDBJ whole genome shotgun (WGS) entry which is preliminary data.</text>
</comment>
<evidence type="ECO:0000313" key="2">
    <source>
        <dbReference type="Proteomes" id="UP000193285"/>
    </source>
</evidence>
<gene>
    <name evidence="1" type="ORF">AWB90_18280</name>
</gene>
<accession>A0A1X2A7A0</accession>
<proteinExistence type="predicted"/>
<name>A0A1X2A7A0_9MYCO</name>
<evidence type="ECO:0000313" key="1">
    <source>
        <dbReference type="EMBL" id="ORW43102.1"/>
    </source>
</evidence>
<dbReference type="Proteomes" id="UP000193285">
    <property type="component" value="Unassembled WGS sequence"/>
</dbReference>
<reference evidence="1 2" key="1">
    <citation type="journal article" date="2015" name="Emerg. Microbes Infect.">
        <title>Characterization of 17 strains belonging to the Mycobacterium simiae complex and description of Mycobacterium paraense sp. nov.</title>
        <authorList>
            <person name="Fusco da Costa A.R."/>
            <person name="Fedrizzi T."/>
            <person name="Lopes M.L."/>
            <person name="Pecorari M."/>
            <person name="Oliveira da Costa W.L."/>
            <person name="Giacobazzi E."/>
            <person name="da Costa Bahia J.R."/>
            <person name="De Sanctis V."/>
            <person name="Batista Lima K.V."/>
            <person name="Bertorelli R."/>
            <person name="Grottola A."/>
            <person name="Fabio A."/>
            <person name="Mariottini A."/>
            <person name="Ferretti P."/>
            <person name="Di Leva F."/>
            <person name="Fregni Serpini G."/>
            <person name="Tagliazucchi S."/>
            <person name="Rumpianesi F."/>
            <person name="Jousson O."/>
            <person name="Segata N."/>
            <person name="Tortoli E."/>
        </authorList>
    </citation>
    <scope>NUCLEOTIDE SEQUENCE [LARGE SCALE GENOMIC DNA]</scope>
    <source>
        <strain evidence="1 2">IEC33</strain>
    </source>
</reference>
<dbReference type="EMBL" id="LQPN01000059">
    <property type="protein sequence ID" value="ORW43102.1"/>
    <property type="molecule type" value="Genomic_DNA"/>
</dbReference>
<organism evidence="1 2">
    <name type="scientific">Mycobacterium paraense</name>
    <dbReference type="NCBI Taxonomy" id="767916"/>
    <lineage>
        <taxon>Bacteria</taxon>
        <taxon>Bacillati</taxon>
        <taxon>Actinomycetota</taxon>
        <taxon>Actinomycetes</taxon>
        <taxon>Mycobacteriales</taxon>
        <taxon>Mycobacteriaceae</taxon>
        <taxon>Mycobacterium</taxon>
        <taxon>Mycobacterium simiae complex</taxon>
    </lineage>
</organism>
<sequence>MQTFVGIGKHAHERSSPACTVIWDSAAMTNTSVLSDPAALSPSRWAARLAGFLARGRGNDDPDVITCRQALSYWRCRRVIDAEREQLAPQDIPALADMLRHAHPAVPA</sequence>
<dbReference type="AlphaFoldDB" id="A0A1X2A7A0"/>
<protein>
    <submittedName>
        <fullName evidence="1">Uncharacterized protein</fullName>
    </submittedName>
</protein>